<comment type="subcellular location">
    <subcellularLocation>
        <location evidence="1">Cell membrane</location>
        <topology evidence="1">Single-pass membrane protein</topology>
    </subcellularLocation>
    <subcellularLocation>
        <location evidence="7">Cell membrane</location>
        <topology evidence="7">Single-pass type II membrane protein</topology>
    </subcellularLocation>
</comment>
<evidence type="ECO:0000256" key="7">
    <source>
        <dbReference type="RuleBase" id="RU003879"/>
    </source>
</evidence>
<evidence type="ECO:0000256" key="3">
    <source>
        <dbReference type="ARBA" id="ARBA00022475"/>
    </source>
</evidence>
<evidence type="ECO:0000256" key="4">
    <source>
        <dbReference type="ARBA" id="ARBA00022692"/>
    </source>
</evidence>
<accession>A0A3S5D6W6</accession>
<dbReference type="Gene3D" id="3.30.420.270">
    <property type="match status" value="1"/>
</dbReference>
<comment type="similarity">
    <text evidence="2 7">Belongs to the ExbD/TolR family.</text>
</comment>
<dbReference type="InterPro" id="IPR003400">
    <property type="entry name" value="ExbD"/>
</dbReference>
<keyword evidence="7" id="KW-0653">Protein transport</keyword>
<proteinExistence type="inferred from homology"/>
<dbReference type="AlphaFoldDB" id="A0A3S5D6W6"/>
<keyword evidence="7" id="KW-0813">Transport</keyword>
<evidence type="ECO:0000313" key="8">
    <source>
        <dbReference type="EMBL" id="VDZ53089.1"/>
    </source>
</evidence>
<evidence type="ECO:0000313" key="9">
    <source>
        <dbReference type="Proteomes" id="UP000281391"/>
    </source>
</evidence>
<dbReference type="Pfam" id="PF02472">
    <property type="entry name" value="ExbD"/>
    <property type="match status" value="1"/>
</dbReference>
<keyword evidence="6" id="KW-0472">Membrane</keyword>
<dbReference type="PANTHER" id="PTHR30558">
    <property type="entry name" value="EXBD MEMBRANE COMPONENT OF PMF-DRIVEN MACROMOLECULE IMPORT SYSTEM"/>
    <property type="match status" value="1"/>
</dbReference>
<organism evidence="8 9">
    <name type="scientific">Serratia odorifera</name>
    <dbReference type="NCBI Taxonomy" id="618"/>
    <lineage>
        <taxon>Bacteria</taxon>
        <taxon>Pseudomonadati</taxon>
        <taxon>Pseudomonadota</taxon>
        <taxon>Gammaproteobacteria</taxon>
        <taxon>Enterobacterales</taxon>
        <taxon>Yersiniaceae</taxon>
        <taxon>Serratia</taxon>
    </lineage>
</organism>
<evidence type="ECO:0000256" key="2">
    <source>
        <dbReference type="ARBA" id="ARBA00005811"/>
    </source>
</evidence>
<dbReference type="PANTHER" id="PTHR30558:SF3">
    <property type="entry name" value="BIOPOLYMER TRANSPORT PROTEIN EXBD-RELATED"/>
    <property type="match status" value="1"/>
</dbReference>
<dbReference type="EMBL" id="LR134117">
    <property type="protein sequence ID" value="VDZ53089.1"/>
    <property type="molecule type" value="Genomic_DNA"/>
</dbReference>
<evidence type="ECO:0000256" key="6">
    <source>
        <dbReference type="ARBA" id="ARBA00023136"/>
    </source>
</evidence>
<name>A0A3S5D6W6_SEROD</name>
<keyword evidence="3" id="KW-1003">Cell membrane</keyword>
<evidence type="ECO:0000256" key="5">
    <source>
        <dbReference type="ARBA" id="ARBA00022989"/>
    </source>
</evidence>
<reference evidence="8 9" key="1">
    <citation type="submission" date="2018-12" db="EMBL/GenBank/DDBJ databases">
        <authorList>
            <consortium name="Pathogen Informatics"/>
        </authorList>
    </citation>
    <scope>NUCLEOTIDE SEQUENCE [LARGE SCALE GENOMIC DNA]</scope>
    <source>
        <strain evidence="8 9">NCTC11214</strain>
    </source>
</reference>
<dbReference type="KEGG" id="sof:NCTC11214_00945"/>
<dbReference type="GO" id="GO:0022857">
    <property type="term" value="F:transmembrane transporter activity"/>
    <property type="evidence" value="ECO:0007669"/>
    <property type="project" value="InterPro"/>
</dbReference>
<evidence type="ECO:0000256" key="1">
    <source>
        <dbReference type="ARBA" id="ARBA00004162"/>
    </source>
</evidence>
<gene>
    <name evidence="8" type="primary">exbD_1</name>
    <name evidence="8" type="ORF">NCTC11214_00945</name>
</gene>
<dbReference type="Proteomes" id="UP000281391">
    <property type="component" value="Chromosome"/>
</dbReference>
<sequence>MRNWNEPKKNKAHIELIPMIDVMMFLLVFFVLISLNVIPALGLKTQLPSAGSAQQLKPQKKAIITLGADEQLQLDGQPVALDALVSTLKQQQQGDQPTTIIVNSDKGVAGGTAGGRDGQPAPGRFLLCLYRHPEAVTCICSIAHVIFSAGCRR</sequence>
<dbReference type="GO" id="GO:0015031">
    <property type="term" value="P:protein transport"/>
    <property type="evidence" value="ECO:0007669"/>
    <property type="project" value="UniProtKB-KW"/>
</dbReference>
<protein>
    <submittedName>
        <fullName evidence="8">Biopolymer transport protein exbD</fullName>
    </submittedName>
</protein>
<keyword evidence="5" id="KW-1133">Transmembrane helix</keyword>
<dbReference type="GO" id="GO:0005886">
    <property type="term" value="C:plasma membrane"/>
    <property type="evidence" value="ECO:0007669"/>
    <property type="project" value="UniProtKB-SubCell"/>
</dbReference>
<keyword evidence="4 7" id="KW-0812">Transmembrane</keyword>